<comment type="caution">
    <text evidence="3">The sequence shown here is derived from an EMBL/GenBank/DDBJ whole genome shotgun (WGS) entry which is preliminary data.</text>
</comment>
<feature type="domain" description="BPTI/Kunitz inhibitor" evidence="2">
    <location>
        <begin position="2"/>
        <end position="52"/>
    </location>
</feature>
<dbReference type="SUPFAM" id="SSF57362">
    <property type="entry name" value="BPTI-like"/>
    <property type="match status" value="1"/>
</dbReference>
<reference evidence="3 4" key="1">
    <citation type="journal article" date="2017" name="PLoS Biol.">
        <title>The sea cucumber genome provides insights into morphological evolution and visceral regeneration.</title>
        <authorList>
            <person name="Zhang X."/>
            <person name="Sun L."/>
            <person name="Yuan J."/>
            <person name="Sun Y."/>
            <person name="Gao Y."/>
            <person name="Zhang L."/>
            <person name="Li S."/>
            <person name="Dai H."/>
            <person name="Hamel J.F."/>
            <person name="Liu C."/>
            <person name="Yu Y."/>
            <person name="Liu S."/>
            <person name="Lin W."/>
            <person name="Guo K."/>
            <person name="Jin S."/>
            <person name="Xu P."/>
            <person name="Storey K.B."/>
            <person name="Huan P."/>
            <person name="Zhang T."/>
            <person name="Zhou Y."/>
            <person name="Zhang J."/>
            <person name="Lin C."/>
            <person name="Li X."/>
            <person name="Xing L."/>
            <person name="Huo D."/>
            <person name="Sun M."/>
            <person name="Wang L."/>
            <person name="Mercier A."/>
            <person name="Li F."/>
            <person name="Yang H."/>
            <person name="Xiang J."/>
        </authorList>
    </citation>
    <scope>NUCLEOTIDE SEQUENCE [LARGE SCALE GENOMIC DNA]</scope>
    <source>
        <strain evidence="3">Shaxun</strain>
        <tissue evidence="3">Muscle</tissue>
    </source>
</reference>
<evidence type="ECO:0000313" key="3">
    <source>
        <dbReference type="EMBL" id="PIK46291.1"/>
    </source>
</evidence>
<dbReference type="PANTHER" id="PTHR10083:SF374">
    <property type="entry name" value="BPTI_KUNITZ INHIBITOR DOMAIN-CONTAINING PROTEIN"/>
    <property type="match status" value="1"/>
</dbReference>
<dbReference type="Gene3D" id="4.10.410.10">
    <property type="entry name" value="Pancreatic trypsin inhibitor Kunitz domain"/>
    <property type="match status" value="1"/>
</dbReference>
<dbReference type="Proteomes" id="UP000230750">
    <property type="component" value="Unassembled WGS sequence"/>
</dbReference>
<evidence type="ECO:0000256" key="1">
    <source>
        <dbReference type="ARBA" id="ARBA00023157"/>
    </source>
</evidence>
<keyword evidence="1" id="KW-1015">Disulfide bond</keyword>
<dbReference type="EMBL" id="MRZV01000654">
    <property type="protein sequence ID" value="PIK46291.1"/>
    <property type="molecule type" value="Genomic_DNA"/>
</dbReference>
<dbReference type="PANTHER" id="PTHR10083">
    <property type="entry name" value="KUNITZ-TYPE PROTEASE INHIBITOR-RELATED"/>
    <property type="match status" value="1"/>
</dbReference>
<dbReference type="InterPro" id="IPR050098">
    <property type="entry name" value="TFPI/VKTCI-like"/>
</dbReference>
<dbReference type="GO" id="GO:0004867">
    <property type="term" value="F:serine-type endopeptidase inhibitor activity"/>
    <property type="evidence" value="ECO:0007669"/>
    <property type="project" value="InterPro"/>
</dbReference>
<evidence type="ECO:0000313" key="4">
    <source>
        <dbReference type="Proteomes" id="UP000230750"/>
    </source>
</evidence>
<feature type="non-terminal residue" evidence="3">
    <location>
        <position position="53"/>
    </location>
</feature>
<evidence type="ECO:0000259" key="2">
    <source>
        <dbReference type="PROSITE" id="PS50279"/>
    </source>
</evidence>
<accession>A0A2G8KE59</accession>
<sequence length="53" mass="5738">RCQQPINVGTCNAAVPRWGFNDFTGRCQAFSFTGCSGNSNSFANERDCVENCG</sequence>
<dbReference type="InterPro" id="IPR020901">
    <property type="entry name" value="Prtase_inh_Kunz-CS"/>
</dbReference>
<dbReference type="AlphaFoldDB" id="A0A2G8KE59"/>
<dbReference type="InterPro" id="IPR002223">
    <property type="entry name" value="Kunitz_BPTI"/>
</dbReference>
<dbReference type="Pfam" id="PF00014">
    <property type="entry name" value="Kunitz_BPTI"/>
    <property type="match status" value="1"/>
</dbReference>
<organism evidence="3 4">
    <name type="scientific">Stichopus japonicus</name>
    <name type="common">Sea cucumber</name>
    <dbReference type="NCBI Taxonomy" id="307972"/>
    <lineage>
        <taxon>Eukaryota</taxon>
        <taxon>Metazoa</taxon>
        <taxon>Echinodermata</taxon>
        <taxon>Eleutherozoa</taxon>
        <taxon>Echinozoa</taxon>
        <taxon>Holothuroidea</taxon>
        <taxon>Aspidochirotacea</taxon>
        <taxon>Aspidochirotida</taxon>
        <taxon>Stichopodidae</taxon>
        <taxon>Apostichopus</taxon>
    </lineage>
</organism>
<dbReference type="PROSITE" id="PS00280">
    <property type="entry name" value="BPTI_KUNITZ_1"/>
    <property type="match status" value="1"/>
</dbReference>
<name>A0A2G8KE59_STIJA</name>
<proteinExistence type="predicted"/>
<dbReference type="InterPro" id="IPR036880">
    <property type="entry name" value="Kunitz_BPTI_sf"/>
</dbReference>
<dbReference type="SMART" id="SM00131">
    <property type="entry name" value="KU"/>
    <property type="match status" value="1"/>
</dbReference>
<dbReference type="PROSITE" id="PS50279">
    <property type="entry name" value="BPTI_KUNITZ_2"/>
    <property type="match status" value="1"/>
</dbReference>
<protein>
    <submittedName>
        <fullName evidence="3">Putative zinc finger CCCH domain-containing protein 4</fullName>
    </submittedName>
</protein>
<gene>
    <name evidence="3" type="ORF">BSL78_16853</name>
</gene>
<feature type="non-terminal residue" evidence="3">
    <location>
        <position position="1"/>
    </location>
</feature>
<dbReference type="CDD" id="cd00109">
    <property type="entry name" value="Kunitz-type"/>
    <property type="match status" value="1"/>
</dbReference>
<dbReference type="OrthoDB" id="196393at2759"/>
<dbReference type="GO" id="GO:0005615">
    <property type="term" value="C:extracellular space"/>
    <property type="evidence" value="ECO:0007669"/>
    <property type="project" value="TreeGrafter"/>
</dbReference>
<keyword evidence="4" id="KW-1185">Reference proteome</keyword>